<feature type="transmembrane region" description="Helical" evidence="1">
    <location>
        <begin position="84"/>
        <end position="105"/>
    </location>
</feature>
<dbReference type="EMBL" id="LM997413">
    <property type="protein sequence ID" value="CEA03153.1"/>
    <property type="molecule type" value="Genomic_DNA"/>
</dbReference>
<dbReference type="OrthoDB" id="9814956at2"/>
<dbReference type="Pfam" id="PF01757">
    <property type="entry name" value="Acyl_transf_3"/>
    <property type="match status" value="1"/>
</dbReference>
<dbReference type="PANTHER" id="PTHR37312">
    <property type="entry name" value="MEMBRANE-BOUND ACYLTRANSFERASE YKRP-RELATED"/>
    <property type="match status" value="1"/>
</dbReference>
<name>A0A078M6X0_9PSED</name>
<gene>
    <name evidence="3" type="ORF">BN1049_01016</name>
</gene>
<sequence>MDNRDVWVDHAKALGIVLVVYGHVMRGLHSAGIAMPETLFRLADSIVYSFHMPLFFFLAGLFFYQSIEAKGPCGLLYSKLDTIVYPYVLWSLLQGLIEATLADYTNGAVTYGEVFALLWAPRAQFWFLYALLLCFLLAIAVFCLSRRLLLPTTIVMAILYLSSPLLPEWALLRYLTDNFIFFALGILGVTRLRDATVPSGRQVLAMLGLFVVAQSVFHGVLGLHYGDQGLWSLLLALISIAAVVAVCRWSAPVAPGFVAYLGTASMAIYLMHILAGSGVRVLLKVAGVDSLLVHATVGVAAGILLPLLALALAQRLGLRYLFAAPISRGLPLPARRAVPRAGG</sequence>
<feature type="transmembrane region" description="Helical" evidence="1">
    <location>
        <begin position="231"/>
        <end position="251"/>
    </location>
</feature>
<feature type="transmembrane region" description="Helical" evidence="1">
    <location>
        <begin position="148"/>
        <end position="166"/>
    </location>
</feature>
<keyword evidence="1" id="KW-0472">Membrane</keyword>
<keyword evidence="3" id="KW-0012">Acyltransferase</keyword>
<feature type="transmembrane region" description="Helical" evidence="1">
    <location>
        <begin position="204"/>
        <end position="225"/>
    </location>
</feature>
<keyword evidence="3" id="KW-0808">Transferase</keyword>
<feature type="domain" description="Acyltransferase 3" evidence="2">
    <location>
        <begin position="6"/>
        <end position="309"/>
    </location>
</feature>
<dbReference type="PATRIC" id="fig|1461581.3.peg.996"/>
<proteinExistence type="predicted"/>
<dbReference type="RefSeq" id="WP_044498616.1">
    <property type="nucleotide sequence ID" value="NZ_LK391969.1"/>
</dbReference>
<organism evidence="3">
    <name type="scientific">Pseudomonas saudimassiliensis</name>
    <dbReference type="NCBI Taxonomy" id="1461581"/>
    <lineage>
        <taxon>Bacteria</taxon>
        <taxon>Pseudomonadati</taxon>
        <taxon>Pseudomonadota</taxon>
        <taxon>Gammaproteobacteria</taxon>
        <taxon>Pseudomonadales</taxon>
        <taxon>Pseudomonadaceae</taxon>
        <taxon>Pseudomonas</taxon>
    </lineage>
</organism>
<feature type="transmembrane region" description="Helical" evidence="1">
    <location>
        <begin position="258"/>
        <end position="279"/>
    </location>
</feature>
<dbReference type="EMBL" id="LK391969">
    <property type="protein sequence ID" value="CEF26093.1"/>
    <property type="molecule type" value="Genomic_DNA"/>
</dbReference>
<keyword evidence="1" id="KW-1133">Transmembrane helix</keyword>
<feature type="transmembrane region" description="Helical" evidence="1">
    <location>
        <begin position="125"/>
        <end position="143"/>
    </location>
</feature>
<reference evidence="3" key="1">
    <citation type="submission" date="2014-07" db="EMBL/GenBank/DDBJ databases">
        <authorList>
            <person name="Urmite Genomes Urmite Genomes"/>
        </authorList>
    </citation>
    <scope>NUCLEOTIDE SEQUENCE</scope>
    <source>
        <strain evidence="3">12M76_air</strain>
    </source>
</reference>
<dbReference type="InterPro" id="IPR052734">
    <property type="entry name" value="Nod_factor_acetyltransferase"/>
</dbReference>
<dbReference type="PANTHER" id="PTHR37312:SF1">
    <property type="entry name" value="MEMBRANE-BOUND ACYLTRANSFERASE YKRP-RELATED"/>
    <property type="match status" value="1"/>
</dbReference>
<feature type="transmembrane region" description="Helical" evidence="1">
    <location>
        <begin position="172"/>
        <end position="192"/>
    </location>
</feature>
<evidence type="ECO:0000256" key="1">
    <source>
        <dbReference type="SAM" id="Phobius"/>
    </source>
</evidence>
<evidence type="ECO:0000313" key="3">
    <source>
        <dbReference type="EMBL" id="CEA03153.1"/>
    </source>
</evidence>
<dbReference type="InterPro" id="IPR002656">
    <property type="entry name" value="Acyl_transf_3_dom"/>
</dbReference>
<keyword evidence="1" id="KW-0812">Transmembrane</keyword>
<feature type="transmembrane region" description="Helical" evidence="1">
    <location>
        <begin position="291"/>
        <end position="313"/>
    </location>
</feature>
<protein>
    <submittedName>
        <fullName evidence="3">Acyltransferase</fullName>
    </submittedName>
</protein>
<accession>A0A078M6X0</accession>
<dbReference type="GO" id="GO:0016747">
    <property type="term" value="F:acyltransferase activity, transferring groups other than amino-acyl groups"/>
    <property type="evidence" value="ECO:0007669"/>
    <property type="project" value="InterPro"/>
</dbReference>
<feature type="transmembrane region" description="Helical" evidence="1">
    <location>
        <begin position="45"/>
        <end position="64"/>
    </location>
</feature>
<evidence type="ECO:0000259" key="2">
    <source>
        <dbReference type="Pfam" id="PF01757"/>
    </source>
</evidence>
<dbReference type="AlphaFoldDB" id="A0A078M6X0"/>